<evidence type="ECO:0000256" key="1">
    <source>
        <dbReference type="ARBA" id="ARBA00022691"/>
    </source>
</evidence>
<dbReference type="NCBIfam" id="TIGR00104">
    <property type="entry name" value="tRNA_TsaA"/>
    <property type="match status" value="1"/>
</dbReference>
<gene>
    <name evidence="4" type="primary">tsaA</name>
    <name evidence="4" type="ORF">H8S09_03265</name>
</gene>
<dbReference type="Pfam" id="PF01980">
    <property type="entry name" value="TrmO_N"/>
    <property type="match status" value="1"/>
</dbReference>
<dbReference type="Pfam" id="PF18389">
    <property type="entry name" value="TrmO_C"/>
    <property type="match status" value="1"/>
</dbReference>
<evidence type="ECO:0000313" key="5">
    <source>
        <dbReference type="Proteomes" id="UP000615234"/>
    </source>
</evidence>
<evidence type="ECO:0000313" key="4">
    <source>
        <dbReference type="EMBL" id="MBC5661923.1"/>
    </source>
</evidence>
<feature type="domain" description="TsaA-like" evidence="3">
    <location>
        <begin position="18"/>
        <end position="160"/>
    </location>
</feature>
<dbReference type="GO" id="GO:0008168">
    <property type="term" value="F:methyltransferase activity"/>
    <property type="evidence" value="ECO:0007669"/>
    <property type="project" value="UniProtKB-KW"/>
</dbReference>
<keyword evidence="4" id="KW-0489">Methyltransferase</keyword>
<dbReference type="PROSITE" id="PS01318">
    <property type="entry name" value="TSAA_1"/>
    <property type="match status" value="1"/>
</dbReference>
<dbReference type="CDD" id="cd09281">
    <property type="entry name" value="UPF0066"/>
    <property type="match status" value="1"/>
</dbReference>
<dbReference type="InterPro" id="IPR036414">
    <property type="entry name" value="YaeB_N_sf"/>
</dbReference>
<dbReference type="PANTHER" id="PTHR12818:SF0">
    <property type="entry name" value="TRNA (ADENINE(37)-N6)-METHYLTRANSFERASE"/>
    <property type="match status" value="1"/>
</dbReference>
<comment type="caution">
    <text evidence="4">The sequence shown here is derived from an EMBL/GenBank/DDBJ whole genome shotgun (WGS) entry which is preliminary data.</text>
</comment>
<dbReference type="PANTHER" id="PTHR12818">
    <property type="entry name" value="TRNA (ADENINE(37)-N6)-METHYLTRANSFERASE"/>
    <property type="match status" value="1"/>
</dbReference>
<dbReference type="GO" id="GO:0032259">
    <property type="term" value="P:methylation"/>
    <property type="evidence" value="ECO:0007669"/>
    <property type="project" value="UniProtKB-KW"/>
</dbReference>
<dbReference type="InterPro" id="IPR023368">
    <property type="entry name" value="UPF0066_cons_site"/>
</dbReference>
<dbReference type="SUPFAM" id="SSF118196">
    <property type="entry name" value="YaeB-like"/>
    <property type="match status" value="1"/>
</dbReference>
<organism evidence="4 5">
    <name type="scientific">Coprococcus hominis</name>
    <name type="common">ex Liu et al. 2022</name>
    <dbReference type="NCBI Taxonomy" id="2763039"/>
    <lineage>
        <taxon>Bacteria</taxon>
        <taxon>Bacillati</taxon>
        <taxon>Bacillota</taxon>
        <taxon>Clostridia</taxon>
        <taxon>Lachnospirales</taxon>
        <taxon>Lachnospiraceae</taxon>
        <taxon>Coprococcus</taxon>
    </lineage>
</organism>
<reference evidence="4 5" key="1">
    <citation type="submission" date="2020-08" db="EMBL/GenBank/DDBJ databases">
        <title>Genome public.</title>
        <authorList>
            <person name="Liu C."/>
            <person name="Sun Q."/>
        </authorList>
    </citation>
    <scope>NUCLEOTIDE SEQUENCE [LARGE SCALE GENOMIC DNA]</scope>
    <source>
        <strain evidence="4 5">NSJ-10</strain>
    </source>
</reference>
<proteinExistence type="inferred from homology"/>
<name>A0A8I0ANF8_9FIRM</name>
<dbReference type="AlphaFoldDB" id="A0A8I0ANF8"/>
<protein>
    <submittedName>
        <fullName evidence="4">tRNA (N6-threonylcarbamoyladenosine(37)-N6)-methyltransferase TrmO</fullName>
    </submittedName>
</protein>
<keyword evidence="1" id="KW-0949">S-adenosyl-L-methionine</keyword>
<keyword evidence="5" id="KW-1185">Reference proteome</keyword>
<sequence length="240" mass="27230">MNCRYNFVLRKDKENNDMNIIGHVYTDFQEKFGIPRQSGLVDELTGTVVFLPEYRQPEAFRGLEDFSHIWILWEFHKAKRENWSATVKPPKLGGNKRMGVFATRSPFRPNNIGLSSVKLTGIEYTDDYGPILHISGVDLLNGTPVYDIKPYIPYTDCHPDATGGFTEHIHTEKLDVIFPPELLAMIPEAKRPALIGILAEDPRPGYQHDPDRRYGVAFAGFDVRFHINGNVLTVCEVVAV</sequence>
<dbReference type="InterPro" id="IPR041369">
    <property type="entry name" value="TrmO_C"/>
</dbReference>
<accession>A0A8I0ANF8</accession>
<dbReference type="InterPro" id="IPR023370">
    <property type="entry name" value="TrmO-like_N"/>
</dbReference>
<dbReference type="InterPro" id="IPR036413">
    <property type="entry name" value="YaeB-like_sf"/>
</dbReference>
<dbReference type="Proteomes" id="UP000615234">
    <property type="component" value="Unassembled WGS sequence"/>
</dbReference>
<dbReference type="InterPro" id="IPR040372">
    <property type="entry name" value="YaeB-like"/>
</dbReference>
<dbReference type="PROSITE" id="PS51668">
    <property type="entry name" value="TSAA_2"/>
    <property type="match status" value="1"/>
</dbReference>
<dbReference type="Gene3D" id="3.30.2310.10">
    <property type="entry name" value="YaeB-like"/>
    <property type="match status" value="1"/>
</dbReference>
<keyword evidence="4" id="KW-0808">Transferase</keyword>
<dbReference type="Gene3D" id="2.40.30.70">
    <property type="entry name" value="YaeB-like"/>
    <property type="match status" value="1"/>
</dbReference>
<evidence type="ECO:0000259" key="3">
    <source>
        <dbReference type="PROSITE" id="PS51668"/>
    </source>
</evidence>
<evidence type="ECO:0000256" key="2">
    <source>
        <dbReference type="ARBA" id="ARBA00033753"/>
    </source>
</evidence>
<comment type="similarity">
    <text evidence="2">Belongs to the tRNA methyltransferase O family.</text>
</comment>
<dbReference type="EMBL" id="JACOOX010000002">
    <property type="protein sequence ID" value="MBC5661923.1"/>
    <property type="molecule type" value="Genomic_DNA"/>
</dbReference>